<evidence type="ECO:0000313" key="1">
    <source>
        <dbReference type="EMBL" id="KAJ8889893.1"/>
    </source>
</evidence>
<gene>
    <name evidence="1" type="ORF">PR048_009398</name>
</gene>
<dbReference type="Proteomes" id="UP001159363">
    <property type="component" value="Chromosome 3"/>
</dbReference>
<accession>A0ABQ9HZV0</accession>
<proteinExistence type="predicted"/>
<sequence>MKPLSTVEDTNFIKICKVDAVQFLDINVEEGTSDSCVVLPHHLRSASHTLNLLATTDFQKAIVASATGRIHHSAIGKCTTAIWNLMRQPKSSEVVTNILGCSLIYPCPTRWNSLYDSIVALMKHQNKLPEIIEKLGLTCNFNEAEVEYLQEYVEVTMPIALALDFLHSETNCFYGQLLPTLFSLKYKLQSVAANNLRYCAQILQNLTAALTKRFDEFFSLSPTENEAILASCFHPILKLR</sequence>
<organism evidence="1 2">
    <name type="scientific">Dryococelus australis</name>
    <dbReference type="NCBI Taxonomy" id="614101"/>
    <lineage>
        <taxon>Eukaryota</taxon>
        <taxon>Metazoa</taxon>
        <taxon>Ecdysozoa</taxon>
        <taxon>Arthropoda</taxon>
        <taxon>Hexapoda</taxon>
        <taxon>Insecta</taxon>
        <taxon>Pterygota</taxon>
        <taxon>Neoptera</taxon>
        <taxon>Polyneoptera</taxon>
        <taxon>Phasmatodea</taxon>
        <taxon>Verophasmatodea</taxon>
        <taxon>Anareolatae</taxon>
        <taxon>Phasmatidae</taxon>
        <taxon>Eurycanthinae</taxon>
        <taxon>Dryococelus</taxon>
    </lineage>
</organism>
<dbReference type="PANTHER" id="PTHR47501">
    <property type="entry name" value="TRANSPOSASE-RELATED"/>
    <property type="match status" value="1"/>
</dbReference>
<dbReference type="SUPFAM" id="SSF53098">
    <property type="entry name" value="Ribonuclease H-like"/>
    <property type="match status" value="1"/>
</dbReference>
<protein>
    <submittedName>
        <fullName evidence="1">Uncharacterized protein</fullName>
    </submittedName>
</protein>
<dbReference type="PANTHER" id="PTHR47501:SF5">
    <property type="entry name" value="HAT C-TERMINAL DIMERISATION DOMAIN-CONTAINING PROTEIN"/>
    <property type="match status" value="1"/>
</dbReference>
<reference evidence="1 2" key="1">
    <citation type="submission" date="2023-02" db="EMBL/GenBank/DDBJ databases">
        <title>LHISI_Scaffold_Assembly.</title>
        <authorList>
            <person name="Stuart O.P."/>
            <person name="Cleave R."/>
            <person name="Magrath M.J.L."/>
            <person name="Mikheyev A.S."/>
        </authorList>
    </citation>
    <scope>NUCLEOTIDE SEQUENCE [LARGE SCALE GENOMIC DNA]</scope>
    <source>
        <strain evidence="1">Daus_M_001</strain>
        <tissue evidence="1">Leg muscle</tissue>
    </source>
</reference>
<name>A0ABQ9HZV0_9NEOP</name>
<dbReference type="InterPro" id="IPR012337">
    <property type="entry name" value="RNaseH-like_sf"/>
</dbReference>
<evidence type="ECO:0000313" key="2">
    <source>
        <dbReference type="Proteomes" id="UP001159363"/>
    </source>
</evidence>
<comment type="caution">
    <text evidence="1">The sequence shown here is derived from an EMBL/GenBank/DDBJ whole genome shotgun (WGS) entry which is preliminary data.</text>
</comment>
<keyword evidence="2" id="KW-1185">Reference proteome</keyword>
<dbReference type="EMBL" id="JARBHB010000003">
    <property type="protein sequence ID" value="KAJ8889893.1"/>
    <property type="molecule type" value="Genomic_DNA"/>
</dbReference>